<feature type="compositionally biased region" description="Polar residues" evidence="1">
    <location>
        <begin position="35"/>
        <end position="55"/>
    </location>
</feature>
<feature type="compositionally biased region" description="Basic residues" evidence="1">
    <location>
        <begin position="891"/>
        <end position="905"/>
    </location>
</feature>
<protein>
    <submittedName>
        <fullName evidence="2">Uncharacterized protein</fullName>
    </submittedName>
</protein>
<evidence type="ECO:0000313" key="3">
    <source>
        <dbReference type="Proteomes" id="UP000193467"/>
    </source>
</evidence>
<evidence type="ECO:0000313" key="2">
    <source>
        <dbReference type="EMBL" id="ORY55963.1"/>
    </source>
</evidence>
<feature type="region of interest" description="Disordered" evidence="1">
    <location>
        <begin position="184"/>
        <end position="272"/>
    </location>
</feature>
<evidence type="ECO:0000256" key="1">
    <source>
        <dbReference type="SAM" id="MobiDB-lite"/>
    </source>
</evidence>
<feature type="compositionally biased region" description="Polar residues" evidence="1">
    <location>
        <begin position="1"/>
        <end position="13"/>
    </location>
</feature>
<accession>A0A1Y2D9N2</accession>
<dbReference type="STRING" id="106004.A0A1Y2D9N2"/>
<dbReference type="AlphaFoldDB" id="A0A1Y2D9N2"/>
<feature type="region of interest" description="Disordered" evidence="1">
    <location>
        <begin position="312"/>
        <end position="334"/>
    </location>
</feature>
<name>A0A1Y2D9N2_9BASI</name>
<keyword evidence="3" id="KW-1185">Reference proteome</keyword>
<dbReference type="Proteomes" id="UP000193467">
    <property type="component" value="Unassembled WGS sequence"/>
</dbReference>
<gene>
    <name evidence="2" type="ORF">BCR35DRAFT_309939</name>
</gene>
<proteinExistence type="predicted"/>
<dbReference type="OrthoDB" id="2530177at2759"/>
<feature type="region of interest" description="Disordered" evidence="1">
    <location>
        <begin position="891"/>
        <end position="917"/>
    </location>
</feature>
<reference evidence="2 3" key="1">
    <citation type="submission" date="2016-07" db="EMBL/GenBank/DDBJ databases">
        <title>Pervasive Adenine N6-methylation of Active Genes in Fungi.</title>
        <authorList>
            <consortium name="DOE Joint Genome Institute"/>
            <person name="Mondo S.J."/>
            <person name="Dannebaum R.O."/>
            <person name="Kuo R.C."/>
            <person name="Labutti K."/>
            <person name="Haridas S."/>
            <person name="Kuo A."/>
            <person name="Salamov A."/>
            <person name="Ahrendt S.R."/>
            <person name="Lipzen A."/>
            <person name="Sullivan W."/>
            <person name="Andreopoulos W.B."/>
            <person name="Clum A."/>
            <person name="Lindquist E."/>
            <person name="Daum C."/>
            <person name="Ramamoorthy G.K."/>
            <person name="Gryganskyi A."/>
            <person name="Culley D."/>
            <person name="Magnuson J.K."/>
            <person name="James T.Y."/>
            <person name="O'Malley M.A."/>
            <person name="Stajich J.E."/>
            <person name="Spatafora J.W."/>
            <person name="Visel A."/>
            <person name="Grigoriev I.V."/>
        </authorList>
    </citation>
    <scope>NUCLEOTIDE SEQUENCE [LARGE SCALE GENOMIC DNA]</scope>
    <source>
        <strain evidence="2 3">62-1032</strain>
    </source>
</reference>
<dbReference type="EMBL" id="MCGR01000088">
    <property type="protein sequence ID" value="ORY55963.1"/>
    <property type="molecule type" value="Genomic_DNA"/>
</dbReference>
<feature type="compositionally biased region" description="Polar residues" evidence="1">
    <location>
        <begin position="312"/>
        <end position="321"/>
    </location>
</feature>
<feature type="compositionally biased region" description="Low complexity" evidence="1">
    <location>
        <begin position="223"/>
        <end position="234"/>
    </location>
</feature>
<feature type="compositionally biased region" description="Polar residues" evidence="1">
    <location>
        <begin position="237"/>
        <end position="256"/>
    </location>
</feature>
<sequence>MQSSHSPYTSVYPSSGAHQLEAEEELQPEPVDYSSYGSQHYSTYPQSHDPYNQHSLFDHQQADNDALGASRVGEPSAVAGAGEGWLPNSFSPFDPAGASQYHQPTWEQLQTAANGDSGSRSVTFPTCDGDVSAGNDGFLASGMTMTSNGLQLEDLGHRWEAGEHRGRPAESAVGSSALGLGFGGTPGLYDGQPPTYLPPHFVPSTTPANDSTSQPPTKRRSSRPSSSSSSEHPSPYLPTSTHHPSWLNMSPRTSHISHSHQEQFPAPQPRHWAAQAGGAALYHLPRSASLPHLFDYGQSFTGITQSYPSPGLSSPYASLQHSPVTTSNSSLNSPLPEPAPILSPRDQTIPFHSPATSIANRLALSKLSNLSTPSSPPKPKTKPITPLVDASSTLATLARANRIKFGIVDASTNSTRKPTITIKQPRAVSARRNLSEEDAFCFLCQSKIGRVILRGTEAQRSVEWHSGLECLQCIPAEEKGEEDDGGSGEEGSEVLRYETTFSAGLDKLEGIELEMEDTRPPAGKTKPVAKRKREGVEKEFVACDVCTRDVARGQLLKVADDSPVDFYVELVCETCHERYQRCTDCGGGGGPRLGVGRWRCKELFEDGRLTCKLSHVRLGTPSETLYDIWAVKDLPSEEVEEMFTACRELFQSTYLGILAIPDMLEAPEPLARTYQEVEKLAVDSFTMFEDYLRKDVEETEHRRRYLAIRWSSSSPKRKGSAASATLNLDVEAQRLPSKLVRSDKTLAGYVIGELDLRLGSAFIPLSMPKGTGDSYDAATALQQVMLRRMQIDLDATNAQRASQKLSAYPDLNEVWSIQMYKKESRILNRLETQRGFLPLKEYLDKIPSNLTDRSHFPPEREIFLPSEFLVGWRIYARRFGREEDLTIKSAKVRRKSGAAKGRARKKAAEGGDSEEEN</sequence>
<feature type="region of interest" description="Disordered" evidence="1">
    <location>
        <begin position="1"/>
        <end position="70"/>
    </location>
</feature>
<comment type="caution">
    <text evidence="2">The sequence shown here is derived from an EMBL/GenBank/DDBJ whole genome shotgun (WGS) entry which is preliminary data.</text>
</comment>
<feature type="compositionally biased region" description="Low complexity" evidence="1">
    <location>
        <begin position="322"/>
        <end position="334"/>
    </location>
</feature>
<dbReference type="InParanoid" id="A0A1Y2D9N2"/>
<organism evidence="2 3">
    <name type="scientific">Leucosporidium creatinivorum</name>
    <dbReference type="NCBI Taxonomy" id="106004"/>
    <lineage>
        <taxon>Eukaryota</taxon>
        <taxon>Fungi</taxon>
        <taxon>Dikarya</taxon>
        <taxon>Basidiomycota</taxon>
        <taxon>Pucciniomycotina</taxon>
        <taxon>Microbotryomycetes</taxon>
        <taxon>Leucosporidiales</taxon>
        <taxon>Leucosporidium</taxon>
    </lineage>
</organism>